<dbReference type="EMBL" id="JAYMYS010000005">
    <property type="protein sequence ID" value="KAK7390874.1"/>
    <property type="molecule type" value="Genomic_DNA"/>
</dbReference>
<keyword evidence="2" id="KW-1185">Reference proteome</keyword>
<dbReference type="Proteomes" id="UP001386955">
    <property type="component" value="Unassembled WGS sequence"/>
</dbReference>
<gene>
    <name evidence="1" type="ORF">VNO78_19032</name>
</gene>
<evidence type="ECO:0000313" key="1">
    <source>
        <dbReference type="EMBL" id="KAK7390874.1"/>
    </source>
</evidence>
<proteinExistence type="predicted"/>
<protein>
    <submittedName>
        <fullName evidence="1">Uncharacterized protein</fullName>
    </submittedName>
</protein>
<name>A0AAN9S772_PSOTE</name>
<comment type="caution">
    <text evidence="1">The sequence shown here is derived from an EMBL/GenBank/DDBJ whole genome shotgun (WGS) entry which is preliminary data.</text>
</comment>
<reference evidence="1 2" key="1">
    <citation type="submission" date="2024-01" db="EMBL/GenBank/DDBJ databases">
        <title>The genomes of 5 underutilized Papilionoideae crops provide insights into root nodulation and disease resistanc.</title>
        <authorList>
            <person name="Jiang F."/>
        </authorList>
    </citation>
    <scope>NUCLEOTIDE SEQUENCE [LARGE SCALE GENOMIC DNA]</scope>
    <source>
        <strain evidence="1">DUOXIRENSHENG_FW03</strain>
        <tissue evidence="1">Leaves</tissue>
    </source>
</reference>
<dbReference type="AlphaFoldDB" id="A0AAN9S772"/>
<sequence length="90" mass="10040">MEFTNSPYVVGIVLKKFQRKTKGLKALMATSNHLSKRVERSLKDEIIVLGRKRGMEAVLMRGKSENKGLRGLGLGIRILSSSRKSQLQLG</sequence>
<accession>A0AAN9S772</accession>
<organism evidence="1 2">
    <name type="scientific">Psophocarpus tetragonolobus</name>
    <name type="common">Winged bean</name>
    <name type="synonym">Dolichos tetragonolobus</name>
    <dbReference type="NCBI Taxonomy" id="3891"/>
    <lineage>
        <taxon>Eukaryota</taxon>
        <taxon>Viridiplantae</taxon>
        <taxon>Streptophyta</taxon>
        <taxon>Embryophyta</taxon>
        <taxon>Tracheophyta</taxon>
        <taxon>Spermatophyta</taxon>
        <taxon>Magnoliopsida</taxon>
        <taxon>eudicotyledons</taxon>
        <taxon>Gunneridae</taxon>
        <taxon>Pentapetalae</taxon>
        <taxon>rosids</taxon>
        <taxon>fabids</taxon>
        <taxon>Fabales</taxon>
        <taxon>Fabaceae</taxon>
        <taxon>Papilionoideae</taxon>
        <taxon>50 kb inversion clade</taxon>
        <taxon>NPAAA clade</taxon>
        <taxon>indigoferoid/millettioid clade</taxon>
        <taxon>Phaseoleae</taxon>
        <taxon>Psophocarpus</taxon>
    </lineage>
</organism>
<evidence type="ECO:0000313" key="2">
    <source>
        <dbReference type="Proteomes" id="UP001386955"/>
    </source>
</evidence>